<dbReference type="GO" id="GO:0035861">
    <property type="term" value="C:site of double-strand break"/>
    <property type="evidence" value="ECO:0007669"/>
    <property type="project" value="TreeGrafter"/>
</dbReference>
<dbReference type="InterPro" id="IPR036388">
    <property type="entry name" value="WH-like_DNA-bd_sf"/>
</dbReference>
<name>A0A1Y1W9M5_9FUNG</name>
<dbReference type="GO" id="GO:0006289">
    <property type="term" value="P:nucleotide-excision repair"/>
    <property type="evidence" value="ECO:0007669"/>
    <property type="project" value="TreeGrafter"/>
</dbReference>
<dbReference type="GeneID" id="63800242"/>
<dbReference type="PANTHER" id="PTHR13989">
    <property type="entry name" value="REPLICATION PROTEIN A-RELATED"/>
    <property type="match status" value="1"/>
</dbReference>
<evidence type="ECO:0000256" key="2">
    <source>
        <dbReference type="ARBA" id="ARBA00007815"/>
    </source>
</evidence>
<dbReference type="GO" id="GO:0005662">
    <property type="term" value="C:DNA replication factor A complex"/>
    <property type="evidence" value="ECO:0007669"/>
    <property type="project" value="TreeGrafter"/>
</dbReference>
<sequence>MSGFNNQYGNSGGFNNPSGDYSYGGGSGQGFAFSNTDGGNKGAGWMSSNVGDDDTKTRGGYQNQSLRPVTIKQLLDIPVVNTDMPIVLDGEEIKQVTFVGVIRTITPQAINITYGIEDGTGLIDLRVWNSDNAQDDNDADMEGEDGVQTMRADPKLVIGHYARVYGELKFFNGKRHVNVHRIRPVTDHNEVTYHGMEAVYVHLTKVNGPPPALGAGPVKPAGHGGVTDFMQNSMYSAPGAAGGSGMASDIGGLNPVQMAIIASIKTHSTSPDGVPIQTIKQVLSGKYQPQLVVQAIDVLVADGHLYNTIDETYVQATDGSM</sequence>
<dbReference type="EMBL" id="MCFD01000006">
    <property type="protein sequence ID" value="ORX70231.1"/>
    <property type="molecule type" value="Genomic_DNA"/>
</dbReference>
<comment type="caution">
    <text evidence="6">The sequence shown here is derived from an EMBL/GenBank/DDBJ whole genome shotgun (WGS) entry which is preliminary data.</text>
</comment>
<dbReference type="Gene3D" id="2.40.50.140">
    <property type="entry name" value="Nucleic acid-binding proteins"/>
    <property type="match status" value="1"/>
</dbReference>
<dbReference type="CDD" id="cd04478">
    <property type="entry name" value="RPA2_DBD_D"/>
    <property type="match status" value="1"/>
</dbReference>
<gene>
    <name evidence="6" type="ORF">DL89DRAFT_154413</name>
</gene>
<dbReference type="Gene3D" id="1.10.10.10">
    <property type="entry name" value="Winged helix-like DNA-binding domain superfamily/Winged helix DNA-binding domain"/>
    <property type="match status" value="1"/>
</dbReference>
<accession>A0A1Y1W9M5</accession>
<dbReference type="Proteomes" id="UP000193922">
    <property type="component" value="Unassembled WGS sequence"/>
</dbReference>
<comment type="similarity">
    <text evidence="2">Belongs to the replication factor A protein 2 family.</text>
</comment>
<dbReference type="STRING" id="61395.A0A1Y1W9M5"/>
<dbReference type="GO" id="GO:0000724">
    <property type="term" value="P:double-strand break repair via homologous recombination"/>
    <property type="evidence" value="ECO:0007669"/>
    <property type="project" value="TreeGrafter"/>
</dbReference>
<evidence type="ECO:0000259" key="5">
    <source>
        <dbReference type="Pfam" id="PF08784"/>
    </source>
</evidence>
<keyword evidence="7" id="KW-1185">Reference proteome</keyword>
<evidence type="ECO:0000256" key="1">
    <source>
        <dbReference type="ARBA" id="ARBA00004123"/>
    </source>
</evidence>
<organism evidence="6 7">
    <name type="scientific">Linderina pennispora</name>
    <dbReference type="NCBI Taxonomy" id="61395"/>
    <lineage>
        <taxon>Eukaryota</taxon>
        <taxon>Fungi</taxon>
        <taxon>Fungi incertae sedis</taxon>
        <taxon>Zoopagomycota</taxon>
        <taxon>Kickxellomycotina</taxon>
        <taxon>Kickxellomycetes</taxon>
        <taxon>Kickxellales</taxon>
        <taxon>Kickxellaceae</taxon>
        <taxon>Linderina</taxon>
    </lineage>
</organism>
<dbReference type="InterPro" id="IPR014892">
    <property type="entry name" value="RPA_C"/>
</dbReference>
<evidence type="ECO:0000313" key="7">
    <source>
        <dbReference type="Proteomes" id="UP000193922"/>
    </source>
</evidence>
<evidence type="ECO:0000256" key="3">
    <source>
        <dbReference type="ARBA" id="ARBA00023125"/>
    </source>
</evidence>
<dbReference type="Pfam" id="PF08784">
    <property type="entry name" value="RPA_C"/>
    <property type="match status" value="1"/>
</dbReference>
<reference evidence="6 7" key="1">
    <citation type="submission" date="2016-07" db="EMBL/GenBank/DDBJ databases">
        <title>Pervasive Adenine N6-methylation of Active Genes in Fungi.</title>
        <authorList>
            <consortium name="DOE Joint Genome Institute"/>
            <person name="Mondo S.J."/>
            <person name="Dannebaum R.O."/>
            <person name="Kuo R.C."/>
            <person name="Labutti K."/>
            <person name="Haridas S."/>
            <person name="Kuo A."/>
            <person name="Salamov A."/>
            <person name="Ahrendt S.R."/>
            <person name="Lipzen A."/>
            <person name="Sullivan W."/>
            <person name="Andreopoulos W.B."/>
            <person name="Clum A."/>
            <person name="Lindquist E."/>
            <person name="Daum C."/>
            <person name="Ramamoorthy G.K."/>
            <person name="Gryganskyi A."/>
            <person name="Culley D."/>
            <person name="Magnuson J.K."/>
            <person name="James T.Y."/>
            <person name="O'Malley M.A."/>
            <person name="Stajich J.E."/>
            <person name="Spatafora J.W."/>
            <person name="Visel A."/>
            <person name="Grigoriev I.V."/>
        </authorList>
    </citation>
    <scope>NUCLEOTIDE SEQUENCE [LARGE SCALE GENOMIC DNA]</scope>
    <source>
        <strain evidence="6 7">ATCC 12442</strain>
    </source>
</reference>
<dbReference type="RefSeq" id="XP_040743869.1">
    <property type="nucleotide sequence ID" value="XM_040883594.1"/>
</dbReference>
<dbReference type="GO" id="GO:0006260">
    <property type="term" value="P:DNA replication"/>
    <property type="evidence" value="ECO:0007669"/>
    <property type="project" value="TreeGrafter"/>
</dbReference>
<dbReference type="InterPro" id="IPR040260">
    <property type="entry name" value="RFA2-like"/>
</dbReference>
<dbReference type="OrthoDB" id="25571at2759"/>
<dbReference type="InterPro" id="IPR012340">
    <property type="entry name" value="NA-bd_OB-fold"/>
</dbReference>
<dbReference type="GO" id="GO:0003697">
    <property type="term" value="F:single-stranded DNA binding"/>
    <property type="evidence" value="ECO:0007669"/>
    <property type="project" value="TreeGrafter"/>
</dbReference>
<comment type="subcellular location">
    <subcellularLocation>
        <location evidence="1">Nucleus</location>
    </subcellularLocation>
</comment>
<evidence type="ECO:0000256" key="4">
    <source>
        <dbReference type="ARBA" id="ARBA00023242"/>
    </source>
</evidence>
<dbReference type="SUPFAM" id="SSF46785">
    <property type="entry name" value="Winged helix' DNA-binding domain"/>
    <property type="match status" value="1"/>
</dbReference>
<keyword evidence="4" id="KW-0539">Nucleus</keyword>
<dbReference type="InterPro" id="IPR036390">
    <property type="entry name" value="WH_DNA-bd_sf"/>
</dbReference>
<dbReference type="SUPFAM" id="SSF50249">
    <property type="entry name" value="Nucleic acid-binding proteins"/>
    <property type="match status" value="1"/>
</dbReference>
<proteinExistence type="inferred from homology"/>
<dbReference type="PANTHER" id="PTHR13989:SF16">
    <property type="entry name" value="REPLICATION PROTEIN A2"/>
    <property type="match status" value="1"/>
</dbReference>
<feature type="domain" description="Replication protein A C-terminal" evidence="5">
    <location>
        <begin position="229"/>
        <end position="311"/>
    </location>
</feature>
<protein>
    <submittedName>
        <fullName evidence="6">Nucleic acid-binding protein</fullName>
    </submittedName>
</protein>
<dbReference type="GO" id="GO:0000781">
    <property type="term" value="C:chromosome, telomeric region"/>
    <property type="evidence" value="ECO:0007669"/>
    <property type="project" value="TreeGrafter"/>
</dbReference>
<evidence type="ECO:0000313" key="6">
    <source>
        <dbReference type="EMBL" id="ORX70231.1"/>
    </source>
</evidence>
<keyword evidence="3" id="KW-0238">DNA-binding</keyword>
<dbReference type="AlphaFoldDB" id="A0A1Y1W9M5"/>